<comment type="similarity">
    <text evidence="1">Belongs to the STXBP/unc-18/SEC1 family.</text>
</comment>
<dbReference type="AlphaFoldDB" id="A0A9W7XKE0"/>
<dbReference type="GO" id="GO:0016192">
    <property type="term" value="P:vesicle-mediated transport"/>
    <property type="evidence" value="ECO:0007669"/>
    <property type="project" value="InterPro"/>
</dbReference>
<sequence length="549" mass="62558">MDKQIETSSSHTYSLADMQRKSIIGAISLTVTPNRWRVVVVDQPSLKIVSNSLKMHAILEQNVMAVQLITRNRQRYPEMDAIYILVPCADSILRMIDDFSVEADQQEGTHTKYAHAHLFFTGELSNDLFTQLTKSRAASYIKNISELFVEFNPFESRVFLTTPSEQPFYSLYSPNTSDAMMIDLDAASDRLLSVIATLGIRPFIRYYSPKINFKSSDVSSTSNTAPQVARAMADRLQIKLDEYFAVEQQKPKADVSSDLSRHSGPPSVILVLDRSIDLYAPLIHELSYQAMVYDLVGLDEGEKHSYTIESNDGQTHHFEAELNEKADPLWEKLRHEHIGTVADILATRLERLAEESAGVRSLSSNDKKLSLEELKRILADFPDFNKKQSLYSAHSDLVSKCMEAFDRRNLSAVVEFERELVTQVSSDGDPIGRMSLETRLVALLDDHDLDDMDRFRLLLLYLVYVNGGSAIDRRRLQEVPQCLSINDKRAAINLQQFGIPTNRQWNELYRSVYEMARKYRRQIYIGSTHIITPGGFLNDLKSLHLKMLM</sequence>
<dbReference type="SUPFAM" id="SSF56815">
    <property type="entry name" value="Sec1/munc18-like (SM) proteins"/>
    <property type="match status" value="1"/>
</dbReference>
<protein>
    <submittedName>
        <fullName evidence="2">Syntaxin binding protein 1</fullName>
    </submittedName>
</protein>
<dbReference type="InterPro" id="IPR043127">
    <property type="entry name" value="Sec-1-like_dom3a"/>
</dbReference>
<organism evidence="2 3">
    <name type="scientific">Coemansia asiatica</name>
    <dbReference type="NCBI Taxonomy" id="1052880"/>
    <lineage>
        <taxon>Eukaryota</taxon>
        <taxon>Fungi</taxon>
        <taxon>Fungi incertae sedis</taxon>
        <taxon>Zoopagomycota</taxon>
        <taxon>Kickxellomycotina</taxon>
        <taxon>Kickxellomycetes</taxon>
        <taxon>Kickxellales</taxon>
        <taxon>Kickxellaceae</taxon>
        <taxon>Coemansia</taxon>
    </lineage>
</organism>
<name>A0A9W7XKE0_9FUNG</name>
<accession>A0A9W7XKE0</accession>
<evidence type="ECO:0000313" key="3">
    <source>
        <dbReference type="Proteomes" id="UP001145021"/>
    </source>
</evidence>
<dbReference type="Gene3D" id="1.25.40.60">
    <property type="match status" value="1"/>
</dbReference>
<dbReference type="PANTHER" id="PTHR11679">
    <property type="entry name" value="VESICLE PROTEIN SORTING-ASSOCIATED"/>
    <property type="match status" value="1"/>
</dbReference>
<keyword evidence="3" id="KW-1185">Reference proteome</keyword>
<dbReference type="InterPro" id="IPR027482">
    <property type="entry name" value="Sec1-like_dom2"/>
</dbReference>
<evidence type="ECO:0000313" key="2">
    <source>
        <dbReference type="EMBL" id="KAJ1645071.1"/>
    </source>
</evidence>
<comment type="caution">
    <text evidence="2">The sequence shown here is derived from an EMBL/GenBank/DDBJ whole genome shotgun (WGS) entry which is preliminary data.</text>
</comment>
<dbReference type="PIRSF" id="PIRSF005715">
    <property type="entry name" value="VPS45_Sec1"/>
    <property type="match status" value="1"/>
</dbReference>
<dbReference type="InterPro" id="IPR001619">
    <property type="entry name" value="Sec1-like"/>
</dbReference>
<dbReference type="InterPro" id="IPR043154">
    <property type="entry name" value="Sec-1-like_dom1"/>
</dbReference>
<reference evidence="2" key="1">
    <citation type="submission" date="2022-07" db="EMBL/GenBank/DDBJ databases">
        <title>Phylogenomic reconstructions and comparative analyses of Kickxellomycotina fungi.</title>
        <authorList>
            <person name="Reynolds N.K."/>
            <person name="Stajich J.E."/>
            <person name="Barry K."/>
            <person name="Grigoriev I.V."/>
            <person name="Crous P."/>
            <person name="Smith M.E."/>
        </authorList>
    </citation>
    <scope>NUCLEOTIDE SEQUENCE</scope>
    <source>
        <strain evidence="2">NBRC 105413</strain>
    </source>
</reference>
<dbReference type="Gene3D" id="3.90.830.10">
    <property type="entry name" value="Syntaxin Binding Protein 1, Chain A, domain 2"/>
    <property type="match status" value="1"/>
</dbReference>
<dbReference type="EMBL" id="JANBOH010000125">
    <property type="protein sequence ID" value="KAJ1645071.1"/>
    <property type="molecule type" value="Genomic_DNA"/>
</dbReference>
<dbReference type="Gene3D" id="3.40.50.2060">
    <property type="match status" value="1"/>
</dbReference>
<dbReference type="Pfam" id="PF00995">
    <property type="entry name" value="Sec1"/>
    <property type="match status" value="1"/>
</dbReference>
<dbReference type="InterPro" id="IPR036045">
    <property type="entry name" value="Sec1-like_sf"/>
</dbReference>
<dbReference type="Gene3D" id="3.40.50.1910">
    <property type="match status" value="1"/>
</dbReference>
<evidence type="ECO:0000256" key="1">
    <source>
        <dbReference type="ARBA" id="ARBA00009884"/>
    </source>
</evidence>
<gene>
    <name evidence="2" type="primary">sec1_2</name>
    <name evidence="2" type="ORF">LPJ64_003292</name>
</gene>
<dbReference type="Proteomes" id="UP001145021">
    <property type="component" value="Unassembled WGS sequence"/>
</dbReference>
<proteinExistence type="inferred from homology"/>